<dbReference type="GO" id="GO:0043235">
    <property type="term" value="C:receptor complex"/>
    <property type="evidence" value="ECO:0007669"/>
    <property type="project" value="TreeGrafter"/>
</dbReference>
<evidence type="ECO:0000256" key="4">
    <source>
        <dbReference type="SAM" id="Phobius"/>
    </source>
</evidence>
<accession>A0A8J4YVI2</accession>
<dbReference type="InterPro" id="IPR017441">
    <property type="entry name" value="Protein_kinase_ATP_BS"/>
</dbReference>
<comment type="subcellular location">
    <subcellularLocation>
        <location evidence="1">Membrane</location>
        <topology evidence="1">Single-pass membrane protein</topology>
    </subcellularLocation>
</comment>
<reference evidence="6" key="1">
    <citation type="submission" date="2020-07" db="EMBL/GenBank/DDBJ databases">
        <title>The High-quality genome of the commercially important snow crab, Chionoecetes opilio.</title>
        <authorList>
            <person name="Jeong J.-H."/>
            <person name="Ryu S."/>
        </authorList>
    </citation>
    <scope>NUCLEOTIDE SEQUENCE</scope>
    <source>
        <strain evidence="6">MADBK_172401_WGS</strain>
        <tissue evidence="6">Digestive gland</tissue>
    </source>
</reference>
<protein>
    <submittedName>
        <fullName evidence="6">Vascular endothelial growth factor receptor 3</fullName>
    </submittedName>
</protein>
<dbReference type="GO" id="GO:0005886">
    <property type="term" value="C:plasma membrane"/>
    <property type="evidence" value="ECO:0007669"/>
    <property type="project" value="TreeGrafter"/>
</dbReference>
<feature type="domain" description="Protein kinase" evidence="5">
    <location>
        <begin position="34"/>
        <end position="380"/>
    </location>
</feature>
<dbReference type="PROSITE" id="PS50011">
    <property type="entry name" value="PROTEIN_KINASE_DOM"/>
    <property type="match status" value="1"/>
</dbReference>
<keyword evidence="6" id="KW-0675">Receptor</keyword>
<evidence type="ECO:0000256" key="3">
    <source>
        <dbReference type="SAM" id="MobiDB-lite"/>
    </source>
</evidence>
<feature type="transmembrane region" description="Helical" evidence="4">
    <location>
        <begin position="173"/>
        <end position="206"/>
    </location>
</feature>
<feature type="compositionally biased region" description="Low complexity" evidence="3">
    <location>
        <begin position="357"/>
        <end position="372"/>
    </location>
</feature>
<evidence type="ECO:0000256" key="2">
    <source>
        <dbReference type="PROSITE-ProRule" id="PRU10141"/>
    </source>
</evidence>
<dbReference type="GO" id="GO:0005524">
    <property type="term" value="F:ATP binding"/>
    <property type="evidence" value="ECO:0007669"/>
    <property type="project" value="UniProtKB-UniRule"/>
</dbReference>
<sequence length="380" mass="40616">MEGDPSSLNPELSLEQQADLLPYNTKYEVSRDSIIFDKLLGAGAFGRVYRATVLNLLPGEARSCVAVKMIKSRTDDAQLKALRSEVKIMIHIGRHTNIVNLLGACSKDLASKVMVVVVVEMVVVVVVVVVMVGMVVVVVLVVVEVVVVVVEVVVVVVVVVLLLVVVEVVMVVVVVEVVVVVVVLVVVVVVLVVVVGVLVVVVMVVVVVVEVVVVVVVLVVVVAVVVVALVVMVTAVVCTSTCGDTGGELLLLLEYCQHGNILDYMRRRRLEFVNQINNENKIDPSLCEVRPRHGSNSSSRSHASRLQYVHLDFHEDNVFYGADQASDGATAAYSNLLSPRGTDGDDGSRFFRARTASASSANHHVASDSSVVTSGKAALP</sequence>
<dbReference type="AlphaFoldDB" id="A0A8J4YVI2"/>
<comment type="caution">
    <text evidence="6">The sequence shown here is derived from an EMBL/GenBank/DDBJ whole genome shotgun (WGS) entry which is preliminary data.</text>
</comment>
<evidence type="ECO:0000259" key="5">
    <source>
        <dbReference type="PROSITE" id="PS50011"/>
    </source>
</evidence>
<dbReference type="PANTHER" id="PTHR24416:SF600">
    <property type="entry name" value="PDGF- AND VEGF-RECEPTOR RELATED, ISOFORM J"/>
    <property type="match status" value="1"/>
</dbReference>
<dbReference type="OrthoDB" id="6352970at2759"/>
<dbReference type="PANTHER" id="PTHR24416">
    <property type="entry name" value="TYROSINE-PROTEIN KINASE RECEPTOR"/>
    <property type="match status" value="1"/>
</dbReference>
<keyword evidence="7" id="KW-1185">Reference proteome</keyword>
<evidence type="ECO:0000256" key="1">
    <source>
        <dbReference type="ARBA" id="ARBA00004167"/>
    </source>
</evidence>
<keyword evidence="2" id="KW-0067">ATP-binding</keyword>
<dbReference type="Pfam" id="PF07714">
    <property type="entry name" value="PK_Tyr_Ser-Thr"/>
    <property type="match status" value="1"/>
</dbReference>
<dbReference type="InterPro" id="IPR011009">
    <property type="entry name" value="Kinase-like_dom_sf"/>
</dbReference>
<proteinExistence type="predicted"/>
<feature type="transmembrane region" description="Helical" evidence="4">
    <location>
        <begin position="145"/>
        <end position="166"/>
    </location>
</feature>
<feature type="transmembrane region" description="Helical" evidence="4">
    <location>
        <begin position="212"/>
        <end position="238"/>
    </location>
</feature>
<dbReference type="SUPFAM" id="SSF56112">
    <property type="entry name" value="Protein kinase-like (PK-like)"/>
    <property type="match status" value="1"/>
</dbReference>
<dbReference type="EMBL" id="JACEEZ010001431">
    <property type="protein sequence ID" value="KAG0729231.1"/>
    <property type="molecule type" value="Genomic_DNA"/>
</dbReference>
<dbReference type="InterPro" id="IPR001245">
    <property type="entry name" value="Ser-Thr/Tyr_kinase_cat_dom"/>
</dbReference>
<keyword evidence="4" id="KW-1133">Transmembrane helix</keyword>
<feature type="transmembrane region" description="Helical" evidence="4">
    <location>
        <begin position="113"/>
        <end position="139"/>
    </location>
</feature>
<dbReference type="Proteomes" id="UP000770661">
    <property type="component" value="Unassembled WGS sequence"/>
</dbReference>
<keyword evidence="4" id="KW-0472">Membrane</keyword>
<dbReference type="Gene3D" id="3.30.200.20">
    <property type="entry name" value="Phosphorylase Kinase, domain 1"/>
    <property type="match status" value="1"/>
</dbReference>
<organism evidence="6 7">
    <name type="scientific">Chionoecetes opilio</name>
    <name type="common">Atlantic snow crab</name>
    <name type="synonym">Cancer opilio</name>
    <dbReference type="NCBI Taxonomy" id="41210"/>
    <lineage>
        <taxon>Eukaryota</taxon>
        <taxon>Metazoa</taxon>
        <taxon>Ecdysozoa</taxon>
        <taxon>Arthropoda</taxon>
        <taxon>Crustacea</taxon>
        <taxon>Multicrustacea</taxon>
        <taxon>Malacostraca</taxon>
        <taxon>Eumalacostraca</taxon>
        <taxon>Eucarida</taxon>
        <taxon>Decapoda</taxon>
        <taxon>Pleocyemata</taxon>
        <taxon>Brachyura</taxon>
        <taxon>Eubrachyura</taxon>
        <taxon>Majoidea</taxon>
        <taxon>Majidae</taxon>
        <taxon>Chionoecetes</taxon>
    </lineage>
</organism>
<dbReference type="GO" id="GO:0004714">
    <property type="term" value="F:transmembrane receptor protein tyrosine kinase activity"/>
    <property type="evidence" value="ECO:0007669"/>
    <property type="project" value="TreeGrafter"/>
</dbReference>
<feature type="region of interest" description="Disordered" evidence="3">
    <location>
        <begin position="357"/>
        <end position="380"/>
    </location>
</feature>
<dbReference type="GO" id="GO:0007169">
    <property type="term" value="P:cell surface receptor protein tyrosine kinase signaling pathway"/>
    <property type="evidence" value="ECO:0007669"/>
    <property type="project" value="TreeGrafter"/>
</dbReference>
<dbReference type="InterPro" id="IPR050122">
    <property type="entry name" value="RTK"/>
</dbReference>
<feature type="binding site" evidence="2">
    <location>
        <position position="68"/>
    </location>
    <ligand>
        <name>ATP</name>
        <dbReference type="ChEBI" id="CHEBI:30616"/>
    </ligand>
</feature>
<gene>
    <name evidence="6" type="primary">flt4</name>
    <name evidence="6" type="ORF">GWK47_030773</name>
</gene>
<evidence type="ECO:0000313" key="6">
    <source>
        <dbReference type="EMBL" id="KAG0729231.1"/>
    </source>
</evidence>
<dbReference type="PROSITE" id="PS00107">
    <property type="entry name" value="PROTEIN_KINASE_ATP"/>
    <property type="match status" value="1"/>
</dbReference>
<keyword evidence="4" id="KW-0812">Transmembrane</keyword>
<name>A0A8J4YVI2_CHIOP</name>
<keyword evidence="2" id="KW-0547">Nucleotide-binding</keyword>
<evidence type="ECO:0000313" key="7">
    <source>
        <dbReference type="Proteomes" id="UP000770661"/>
    </source>
</evidence>
<dbReference type="InterPro" id="IPR000719">
    <property type="entry name" value="Prot_kinase_dom"/>
</dbReference>